<dbReference type="CDD" id="cd10919">
    <property type="entry name" value="CE4_CDA_like"/>
    <property type="match status" value="1"/>
</dbReference>
<dbReference type="Gene3D" id="3.20.20.370">
    <property type="entry name" value="Glycoside hydrolase/deacetylase"/>
    <property type="match status" value="1"/>
</dbReference>
<evidence type="ECO:0000256" key="1">
    <source>
        <dbReference type="SAM" id="MobiDB-lite"/>
    </source>
</evidence>
<accession>E1ZK02</accession>
<dbReference type="EMBL" id="GL433849">
    <property type="protein sequence ID" value="EFN54083.1"/>
    <property type="molecule type" value="Genomic_DNA"/>
</dbReference>
<dbReference type="Proteomes" id="UP000008141">
    <property type="component" value="Unassembled WGS sequence"/>
</dbReference>
<dbReference type="SUPFAM" id="SSF88713">
    <property type="entry name" value="Glycoside hydrolase/deacetylase"/>
    <property type="match status" value="1"/>
</dbReference>
<gene>
    <name evidence="2" type="ORF">CHLNCDRAFT_136204</name>
</gene>
<dbReference type="KEGG" id="cvr:CHLNCDRAFT_136204"/>
<organism evidence="3">
    <name type="scientific">Chlorella variabilis</name>
    <name type="common">Green alga</name>
    <dbReference type="NCBI Taxonomy" id="554065"/>
    <lineage>
        <taxon>Eukaryota</taxon>
        <taxon>Viridiplantae</taxon>
        <taxon>Chlorophyta</taxon>
        <taxon>core chlorophytes</taxon>
        <taxon>Trebouxiophyceae</taxon>
        <taxon>Chlorellales</taxon>
        <taxon>Chlorellaceae</taxon>
        <taxon>Chlorella clade</taxon>
        <taxon>Chlorella</taxon>
    </lineage>
</organism>
<dbReference type="InterPro" id="IPR011330">
    <property type="entry name" value="Glyco_hydro/deAcase_b/a-brl"/>
</dbReference>
<dbReference type="InParanoid" id="E1ZK02"/>
<feature type="region of interest" description="Disordered" evidence="1">
    <location>
        <begin position="1"/>
        <end position="22"/>
    </location>
</feature>
<dbReference type="PANTHER" id="PTHR45985:SF3">
    <property type="entry name" value="CHITIN DEACETYLASE-LIKE 4"/>
    <property type="match status" value="1"/>
</dbReference>
<keyword evidence="3" id="KW-1185">Reference proteome</keyword>
<dbReference type="AlphaFoldDB" id="E1ZK02"/>
<name>E1ZK02_CHLVA</name>
<dbReference type="InterPro" id="IPR052740">
    <property type="entry name" value="CE4"/>
</dbReference>
<dbReference type="GeneID" id="17353360"/>
<reference evidence="2 3" key="1">
    <citation type="journal article" date="2010" name="Plant Cell">
        <title>The Chlorella variabilis NC64A genome reveals adaptation to photosymbiosis, coevolution with viruses, and cryptic sex.</title>
        <authorList>
            <person name="Blanc G."/>
            <person name="Duncan G."/>
            <person name="Agarkova I."/>
            <person name="Borodovsky M."/>
            <person name="Gurnon J."/>
            <person name="Kuo A."/>
            <person name="Lindquist E."/>
            <person name="Lucas S."/>
            <person name="Pangilinan J."/>
            <person name="Polle J."/>
            <person name="Salamov A."/>
            <person name="Terry A."/>
            <person name="Yamada T."/>
            <person name="Dunigan D.D."/>
            <person name="Grigoriev I.V."/>
            <person name="Claverie J.M."/>
            <person name="Van Etten J.L."/>
        </authorList>
    </citation>
    <scope>NUCLEOTIDE SEQUENCE [LARGE SCALE GENOMIC DNA]</scope>
    <source>
        <strain evidence="2 3">NC64A</strain>
    </source>
</reference>
<evidence type="ECO:0008006" key="4">
    <source>
        <dbReference type="Google" id="ProtNLM"/>
    </source>
</evidence>
<dbReference type="PANTHER" id="PTHR45985">
    <property type="match status" value="1"/>
</dbReference>
<protein>
    <recommendedName>
        <fullName evidence="4">NodB homology domain-containing protein</fullName>
    </recommendedName>
</protein>
<evidence type="ECO:0000313" key="3">
    <source>
        <dbReference type="Proteomes" id="UP000008141"/>
    </source>
</evidence>
<proteinExistence type="predicted"/>
<sequence length="658" mass="71436">MSAGRGRAAPPGDSSGGADGDPLGCKEAELRAVQCVFKHVLGLGGKHKAAATAPQPRLNFEGPEATAFAAAHGRAVTLGDVLMHRSNFVALNLQQHFAGPLRAAAAAAQGGPLPQHAKLPCPNCLKFTLISKGPQLPNIRKLAMPGGAAYVLPFKLKCEPCSRQYSTTSEELYAALRIVDLGFIADAVPAVFSKKGALHKDLLAQLILDYESGLSIEAAIQRVRTRMEAWRVQVLLDFYGMSRIGGQHRVLPADVEAAAKHDWPLPFLSATYVRTMLDVHMEERRQLKRAVLAGIDAGPHRAVSCDHTFATAKKITSNGSKPYEAIFNMLNSVGEVMLSIGVQTTSMQEVKPALQRLRDNIERSGGQAEPPPNFILFSQDDALTEDTWEVAYDQTILPSGARNPNGCRPPMTWFTNCCAHGKPSSTCGAVQIAHKHGHEVSTHTMTHSRDSVAYDYEEWVAEVDGQRKWVVDECGIPREAVVGFRAPYFATNNLLGRVISDLGFLYDSSLKGEDLFGTGAVLRAGRLNGSFHPNCVHSRSSCDGWAGLPFWEVPAYMPRGHGDHRSDPEPVDGMSIMQRYQADFERKRGTGIPVAVLVHAPYMRNSTHRKAVTAFLGWALAQPSTWAVTYAQYVAWMQAGGRGANMTTLAASFPCDSS</sequence>
<dbReference type="eggNOG" id="KOG1947">
    <property type="taxonomic scope" value="Eukaryota"/>
</dbReference>
<evidence type="ECO:0000313" key="2">
    <source>
        <dbReference type="EMBL" id="EFN54083.1"/>
    </source>
</evidence>
<dbReference type="GO" id="GO:0005975">
    <property type="term" value="P:carbohydrate metabolic process"/>
    <property type="evidence" value="ECO:0007669"/>
    <property type="project" value="InterPro"/>
</dbReference>
<dbReference type="RefSeq" id="XP_005846185.1">
    <property type="nucleotide sequence ID" value="XM_005846123.1"/>
</dbReference>
<dbReference type="OrthoDB" id="504708at2759"/>